<proteinExistence type="predicted"/>
<keyword evidence="2" id="KW-1185">Reference proteome</keyword>
<reference evidence="1" key="2">
    <citation type="journal article" date="2022" name="Microbiol. Resour. Announc.">
        <title>Whole-Genome Sequence of Entomortierella parvispora E1425, a Mucoromycotan Fungus Associated with Burkholderiaceae-Related Endosymbiotic Bacteria.</title>
        <authorList>
            <person name="Herlambang A."/>
            <person name="Guo Y."/>
            <person name="Takashima Y."/>
            <person name="Narisawa K."/>
            <person name="Ohta H."/>
            <person name="Nishizawa T."/>
        </authorList>
    </citation>
    <scope>NUCLEOTIDE SEQUENCE</scope>
    <source>
        <strain evidence="1">E1425</strain>
    </source>
</reference>
<dbReference type="SUPFAM" id="SSF52047">
    <property type="entry name" value="RNI-like"/>
    <property type="match status" value="1"/>
</dbReference>
<dbReference type="OrthoDB" id="2392099at2759"/>
<dbReference type="EMBL" id="BQFW01000013">
    <property type="protein sequence ID" value="GJJ77121.1"/>
    <property type="molecule type" value="Genomic_DNA"/>
</dbReference>
<name>A0A9P3HI89_9FUNG</name>
<dbReference type="Gene3D" id="3.80.10.10">
    <property type="entry name" value="Ribonuclease Inhibitor"/>
    <property type="match status" value="1"/>
</dbReference>
<comment type="caution">
    <text evidence="1">The sequence shown here is derived from an EMBL/GenBank/DDBJ whole genome shotgun (WGS) entry which is preliminary data.</text>
</comment>
<reference evidence="1" key="1">
    <citation type="submission" date="2021-11" db="EMBL/GenBank/DDBJ databases">
        <authorList>
            <person name="Herlambang A."/>
            <person name="Guo Y."/>
            <person name="Takashima Y."/>
            <person name="Nishizawa T."/>
        </authorList>
    </citation>
    <scope>NUCLEOTIDE SEQUENCE</scope>
    <source>
        <strain evidence="1">E1425</strain>
    </source>
</reference>
<dbReference type="AlphaFoldDB" id="A0A9P3HI89"/>
<sequence length="479" mass="54459">MIRQHQQTLTCLTVKCPYSLSTNDRPIFSSLLWKQLLALTALKELSVNVTRVGLDDWALVWRILSSRLIRLTLSCVHFFHQRDKASTGANPSNFEVLDQEDVALSSLSLGPPSSDATTESSFQQATVIPTIKELKVDQITGRSAHQMLEWIQSCLQLRSLTWIPGYDQTHWEPLFSPLAILMSDIERLPELTFLEVEDDDHRPNEMLTFLMTRTPGFRLKTTATTTATTTTASAATESGSPLPASDSFRGLDLMSDSFDGPCWRWMASHLDYFKTATVMYFVNCLLVSGAMIQEMLCSLPNLITFSADMLSNTDVEADPRPWVCLKLEHFRVNCALSGPAASNTLTTSSTPWIQEGPTADQIQTMILFFQRISTLKYLETLDLPNYYPDHQTALDLDFRLGRGLELLADLQGMKTLIFRFLKSNLEEAEMEWMAKHWPRLKTLDGRVHMINDKDKKIQEHFWRCKRKAFPNASQSYILI</sequence>
<gene>
    <name evidence="1" type="ORF">EMPS_09480</name>
</gene>
<organism evidence="1 2">
    <name type="scientific">Entomortierella parvispora</name>
    <dbReference type="NCBI Taxonomy" id="205924"/>
    <lineage>
        <taxon>Eukaryota</taxon>
        <taxon>Fungi</taxon>
        <taxon>Fungi incertae sedis</taxon>
        <taxon>Mucoromycota</taxon>
        <taxon>Mortierellomycotina</taxon>
        <taxon>Mortierellomycetes</taxon>
        <taxon>Mortierellales</taxon>
        <taxon>Mortierellaceae</taxon>
        <taxon>Entomortierella</taxon>
    </lineage>
</organism>
<dbReference type="Proteomes" id="UP000827284">
    <property type="component" value="Unassembled WGS sequence"/>
</dbReference>
<evidence type="ECO:0000313" key="2">
    <source>
        <dbReference type="Proteomes" id="UP000827284"/>
    </source>
</evidence>
<accession>A0A9P3HI89</accession>
<evidence type="ECO:0000313" key="1">
    <source>
        <dbReference type="EMBL" id="GJJ77121.1"/>
    </source>
</evidence>
<protein>
    <submittedName>
        <fullName evidence="1">Uncharacterized protein</fullName>
    </submittedName>
</protein>
<dbReference type="InterPro" id="IPR032675">
    <property type="entry name" value="LRR_dom_sf"/>
</dbReference>